<feature type="domain" description="Cytochrome c" evidence="10">
    <location>
        <begin position="213"/>
        <end position="331"/>
    </location>
</feature>
<comment type="subcellular location">
    <subcellularLocation>
        <location evidence="1">Periplasm</location>
    </subcellularLocation>
</comment>
<dbReference type="PANTHER" id="PTHR30600">
    <property type="entry name" value="CYTOCHROME C PEROXIDASE-RELATED"/>
    <property type="match status" value="1"/>
</dbReference>
<dbReference type="InterPro" id="IPR026259">
    <property type="entry name" value="MauG/Cytc_peroxidase"/>
</dbReference>
<keyword evidence="11" id="KW-0575">Peroxidase</keyword>
<evidence type="ECO:0000256" key="6">
    <source>
        <dbReference type="ARBA" id="ARBA00023002"/>
    </source>
</evidence>
<evidence type="ECO:0000313" key="11">
    <source>
        <dbReference type="EMBL" id="CEN43067.1"/>
    </source>
</evidence>
<dbReference type="GO" id="GO:0042597">
    <property type="term" value="C:periplasmic space"/>
    <property type="evidence" value="ECO:0007669"/>
    <property type="project" value="UniProtKB-SubCell"/>
</dbReference>
<dbReference type="Gene3D" id="1.10.760.10">
    <property type="entry name" value="Cytochrome c-like domain"/>
    <property type="match status" value="2"/>
</dbReference>
<evidence type="ECO:0000256" key="9">
    <source>
        <dbReference type="PIRSR" id="PIRSR000294-2"/>
    </source>
</evidence>
<dbReference type="SUPFAM" id="SSF46626">
    <property type="entry name" value="Cytochrome c"/>
    <property type="match status" value="2"/>
</dbReference>
<dbReference type="GO" id="GO:0020037">
    <property type="term" value="F:heme binding"/>
    <property type="evidence" value="ECO:0007669"/>
    <property type="project" value="InterPro"/>
</dbReference>
<dbReference type="InterPro" id="IPR051395">
    <property type="entry name" value="Cytochrome_c_Peroxidase/MauG"/>
</dbReference>
<gene>
    <name evidence="11" type="primary">ccp</name>
    <name evidence="11" type="ORF">CCAND38_10024</name>
</gene>
<dbReference type="InterPro" id="IPR004852">
    <property type="entry name" value="Di-haem_cyt_c_peroxidsae"/>
</dbReference>
<feature type="binding site" description="covalent" evidence="8">
    <location>
        <position position="84"/>
    </location>
    <ligand>
        <name>heme c</name>
        <dbReference type="ChEBI" id="CHEBI:61717"/>
        <label>1</label>
    </ligand>
</feature>
<keyword evidence="4" id="KW-0732">Signal</keyword>
<dbReference type="PANTHER" id="PTHR30600:SF7">
    <property type="entry name" value="CYTOCHROME C PEROXIDASE-RELATED"/>
    <property type="match status" value="1"/>
</dbReference>
<dbReference type="Pfam" id="PF00034">
    <property type="entry name" value="Cytochrom_C"/>
    <property type="match status" value="1"/>
</dbReference>
<feature type="binding site" description="covalent" evidence="8">
    <location>
        <position position="230"/>
    </location>
    <ligand>
        <name>heme c</name>
        <dbReference type="ChEBI" id="CHEBI:61717"/>
        <label>2</label>
    </ligand>
</feature>
<evidence type="ECO:0000256" key="2">
    <source>
        <dbReference type="ARBA" id="ARBA00022617"/>
    </source>
</evidence>
<dbReference type="AlphaFoldDB" id="A0A0B7HYX1"/>
<keyword evidence="5" id="KW-0574">Periplasm</keyword>
<proteinExistence type="predicted"/>
<protein>
    <submittedName>
        <fullName evidence="11">Cytochrome c551 peroxidase</fullName>
        <ecNumber evidence="11">1.11.1.5</ecNumber>
    </submittedName>
</protein>
<dbReference type="EC" id="1.11.1.5" evidence="11"/>
<feature type="domain" description="Cytochrome c" evidence="10">
    <location>
        <begin position="59"/>
        <end position="168"/>
    </location>
</feature>
<feature type="binding site" description="covalent" evidence="8">
    <location>
        <position position="227"/>
    </location>
    <ligand>
        <name>heme c</name>
        <dbReference type="ChEBI" id="CHEBI:61717"/>
        <label>2</label>
    </ligand>
</feature>
<keyword evidence="12" id="KW-1185">Reference proteome</keyword>
<dbReference type="InterPro" id="IPR036909">
    <property type="entry name" value="Cyt_c-like_dom_sf"/>
</dbReference>
<evidence type="ECO:0000256" key="8">
    <source>
        <dbReference type="PIRSR" id="PIRSR000294-1"/>
    </source>
</evidence>
<evidence type="ECO:0000256" key="7">
    <source>
        <dbReference type="ARBA" id="ARBA00023004"/>
    </source>
</evidence>
<feature type="binding site" description="covalent" evidence="8">
    <location>
        <position position="81"/>
    </location>
    <ligand>
        <name>heme c</name>
        <dbReference type="ChEBI" id="CHEBI:61717"/>
        <label>1</label>
    </ligand>
</feature>
<evidence type="ECO:0000256" key="4">
    <source>
        <dbReference type="ARBA" id="ARBA00022729"/>
    </source>
</evidence>
<keyword evidence="2 8" id="KW-0349">Heme</keyword>
<feature type="binding site" description="axial binding residue" evidence="9">
    <location>
        <position position="231"/>
    </location>
    <ligand>
        <name>heme c</name>
        <dbReference type="ChEBI" id="CHEBI:61717"/>
        <label>2</label>
    </ligand>
    <ligandPart>
        <name>Fe</name>
        <dbReference type="ChEBI" id="CHEBI:18248"/>
    </ligandPart>
</feature>
<keyword evidence="6 11" id="KW-0560">Oxidoreductase</keyword>
<name>A0A0B7HYX1_9FLAO</name>
<accession>A0A0B7HYX1</accession>
<evidence type="ECO:0000313" key="12">
    <source>
        <dbReference type="Proteomes" id="UP000045051"/>
    </source>
</evidence>
<dbReference type="GO" id="GO:0009055">
    <property type="term" value="F:electron transfer activity"/>
    <property type="evidence" value="ECO:0007669"/>
    <property type="project" value="InterPro"/>
</dbReference>
<organism evidence="11 12">
    <name type="scientific">Capnocytophaga canis</name>
    <dbReference type="NCBI Taxonomy" id="1848903"/>
    <lineage>
        <taxon>Bacteria</taxon>
        <taxon>Pseudomonadati</taxon>
        <taxon>Bacteroidota</taxon>
        <taxon>Flavobacteriia</taxon>
        <taxon>Flavobacteriales</taxon>
        <taxon>Flavobacteriaceae</taxon>
        <taxon>Capnocytophaga</taxon>
    </lineage>
</organism>
<reference evidence="11 12" key="1">
    <citation type="submission" date="2015-01" db="EMBL/GenBank/DDBJ databases">
        <authorList>
            <person name="Xiang T."/>
            <person name="Song Y."/>
            <person name="Huang L."/>
            <person name="Wang B."/>
            <person name="Wu P."/>
        </authorList>
    </citation>
    <scope>NUCLEOTIDE SEQUENCE [LARGE SCALE GENOMIC DNA]</scope>
    <source>
        <strain evidence="11 12">CcD38</strain>
    </source>
</reference>
<dbReference type="Proteomes" id="UP000045051">
    <property type="component" value="Unassembled WGS sequence"/>
</dbReference>
<dbReference type="GO" id="GO:0046872">
    <property type="term" value="F:metal ion binding"/>
    <property type="evidence" value="ECO:0007669"/>
    <property type="project" value="UniProtKB-KW"/>
</dbReference>
<dbReference type="PROSITE" id="PS51257">
    <property type="entry name" value="PROKAR_LIPOPROTEIN"/>
    <property type="match status" value="1"/>
</dbReference>
<dbReference type="EMBL" id="CDOI01000001">
    <property type="protein sequence ID" value="CEN43067.1"/>
    <property type="molecule type" value="Genomic_DNA"/>
</dbReference>
<comment type="PTM">
    <text evidence="8">Binds 2 heme groups per subunit.</text>
</comment>
<feature type="binding site" description="axial binding residue" evidence="9">
    <location>
        <position position="85"/>
    </location>
    <ligand>
        <name>heme c</name>
        <dbReference type="ChEBI" id="CHEBI:61717"/>
        <label>1</label>
    </ligand>
    <ligandPart>
        <name>Fe</name>
        <dbReference type="ChEBI" id="CHEBI:18248"/>
    </ligandPart>
</feature>
<dbReference type="RefSeq" id="WP_042342862.1">
    <property type="nucleotide sequence ID" value="NZ_CDOI01000001.1"/>
</dbReference>
<evidence type="ECO:0000256" key="3">
    <source>
        <dbReference type="ARBA" id="ARBA00022723"/>
    </source>
</evidence>
<evidence type="ECO:0000256" key="5">
    <source>
        <dbReference type="ARBA" id="ARBA00022764"/>
    </source>
</evidence>
<dbReference type="Pfam" id="PF03150">
    <property type="entry name" value="CCP_MauG"/>
    <property type="match status" value="1"/>
</dbReference>
<dbReference type="PROSITE" id="PS51007">
    <property type="entry name" value="CYTC"/>
    <property type="match status" value="2"/>
</dbReference>
<comment type="cofactor">
    <cofactor evidence="8">
        <name>heme</name>
        <dbReference type="ChEBI" id="CHEBI:30413"/>
    </cofactor>
    <text evidence="8">Binds 2 heme groups.</text>
</comment>
<dbReference type="PIRSF" id="PIRSF000294">
    <property type="entry name" value="Cytochrome-c_peroxidase"/>
    <property type="match status" value="1"/>
</dbReference>
<dbReference type="InterPro" id="IPR009056">
    <property type="entry name" value="Cyt_c-like_dom"/>
</dbReference>
<evidence type="ECO:0000256" key="1">
    <source>
        <dbReference type="ARBA" id="ARBA00004418"/>
    </source>
</evidence>
<evidence type="ECO:0000259" key="10">
    <source>
        <dbReference type="PROSITE" id="PS51007"/>
    </source>
</evidence>
<keyword evidence="3 9" id="KW-0479">Metal-binding</keyword>
<keyword evidence="7 9" id="KW-0408">Iron</keyword>
<sequence>MRKIYFLLSLGVLVSCNNAPKKQVVNEVHPEETKSELLKTAETFFKSVSSVPKPEISEEKIALGKKLYFDTRLSKDGNISCNSCHNLETFGVDNLAFSPGDTKELGGRNSPTVFHASLHAMQFWDGRAKDVEEQAEGPILNPVEHNIPNAEFLENRLRKVAEYQTLFKKVYPDQEQPITFKNIANAIGAFERTLNPVSRFDKFLDGDEHALTQQEKDGLQAFVDNSCITCHSGVAIGGQMFQKFGLFGDYWEHTKSKKVDAGLFDLNKNEGEKYFFKVPGLRNIEKTAPYFHDGSVEKLEDAVRIMAKLQSDKELTDKQVNDIVAFLKTLTADIDDTQKRL</sequence>
<dbReference type="GO" id="GO:0004130">
    <property type="term" value="F:cytochrome-c peroxidase activity"/>
    <property type="evidence" value="ECO:0007669"/>
    <property type="project" value="UniProtKB-EC"/>
</dbReference>
<feature type="binding site" description="axial binding residue" evidence="9">
    <location>
        <position position="306"/>
    </location>
    <ligand>
        <name>heme c</name>
        <dbReference type="ChEBI" id="CHEBI:61717"/>
        <label>2</label>
    </ligand>
    <ligandPart>
        <name>Fe</name>
        <dbReference type="ChEBI" id="CHEBI:18248"/>
    </ligandPart>
</feature>